<dbReference type="AlphaFoldDB" id="A0A413VTN6"/>
<sequence>MITFSDFQSINNEVEVAVSEAFDTMKTKSPMDYILFLANGDYRKEYDNSNSKILPHVIDYQGYIQRDSTRLKFLSIFLKKFYSFPSSKSLMQRIFALLPLKSKTTPPKDIQDDELRMSIELMIYSHTWESEQFLKDLYRLTKILDNKQYEWDVNVPEMGKHNFIRSEIRDCLKKMHNPIADIITNGFHTSIRNAFAHSQYNLDMHTKILWLDNYGGASWELRKLSFDEMSKRFVYSTLLTYHLINTKYNRRKSLVQDFGKNRFAINLPNKPNQYFILYDKKRGYFNFEVK</sequence>
<evidence type="ECO:0000313" key="2">
    <source>
        <dbReference type="Proteomes" id="UP000284379"/>
    </source>
</evidence>
<evidence type="ECO:0000313" key="1">
    <source>
        <dbReference type="EMBL" id="RHB36986.1"/>
    </source>
</evidence>
<accession>A0A413VTN6</accession>
<reference evidence="1 2" key="1">
    <citation type="submission" date="2018-08" db="EMBL/GenBank/DDBJ databases">
        <title>A genome reference for cultivated species of the human gut microbiota.</title>
        <authorList>
            <person name="Zou Y."/>
            <person name="Xue W."/>
            <person name="Luo G."/>
        </authorList>
    </citation>
    <scope>NUCLEOTIDE SEQUENCE [LARGE SCALE GENOMIC DNA]</scope>
    <source>
        <strain evidence="1 2">AM40-30BH</strain>
    </source>
</reference>
<comment type="caution">
    <text evidence="1">The sequence shown here is derived from an EMBL/GenBank/DDBJ whole genome shotgun (WGS) entry which is preliminary data.</text>
</comment>
<protein>
    <submittedName>
        <fullName evidence="1">Uncharacterized protein</fullName>
    </submittedName>
</protein>
<dbReference type="EMBL" id="QSGO01000003">
    <property type="protein sequence ID" value="RHB36986.1"/>
    <property type="molecule type" value="Genomic_DNA"/>
</dbReference>
<name>A0A413VTN6_9BACE</name>
<dbReference type="Proteomes" id="UP000284379">
    <property type="component" value="Unassembled WGS sequence"/>
</dbReference>
<gene>
    <name evidence="1" type="ORF">DW888_05365</name>
</gene>
<dbReference type="RefSeq" id="WP_118448734.1">
    <property type="nucleotide sequence ID" value="NZ_CABJFV010000003.1"/>
</dbReference>
<proteinExistence type="predicted"/>
<organism evidence="1 2">
    <name type="scientific">Bacteroides nordii</name>
    <dbReference type="NCBI Taxonomy" id="291645"/>
    <lineage>
        <taxon>Bacteria</taxon>
        <taxon>Pseudomonadati</taxon>
        <taxon>Bacteroidota</taxon>
        <taxon>Bacteroidia</taxon>
        <taxon>Bacteroidales</taxon>
        <taxon>Bacteroidaceae</taxon>
        <taxon>Bacteroides</taxon>
    </lineage>
</organism>